<proteinExistence type="predicted"/>
<dbReference type="KEGG" id="vg:5291032"/>
<evidence type="ECO:0000313" key="2">
    <source>
        <dbReference type="Proteomes" id="UP000001998"/>
    </source>
</evidence>
<name>A6N3F6_9CAUD</name>
<reference evidence="1 2" key="1">
    <citation type="submission" date="2007-05" db="EMBL/GenBank/DDBJ databases">
        <title>Complete genomic sequence of phage BcepNY3, a new member of the Burkholderia phage Bcep781 family.</title>
        <authorList>
            <person name="Summer E.J."/>
            <person name="Orchard R.C."/>
            <person name="Attenhofer K."/>
            <person name="Coffey A."/>
            <person name="Gill J.J."/>
            <person name="Gonzalez C.F."/>
            <person name="Young R."/>
        </authorList>
    </citation>
    <scope>NUCLEOTIDE SEQUENCE [LARGE SCALE GENOMIC DNA]</scope>
</reference>
<dbReference type="Proteomes" id="UP000001998">
    <property type="component" value="Segment"/>
</dbReference>
<gene>
    <name evidence="1" type="ORF">BcepNY3gene48</name>
</gene>
<protein>
    <submittedName>
        <fullName evidence="1">BcepNY3gp48</fullName>
    </submittedName>
</protein>
<sequence length="63" mass="7293">MKDEYVDVDGKRYCRTTFYRDSGHHVVMFTAFTAKGVWRVLPPRCAKIRARIDSALDNPQTSD</sequence>
<organism evidence="1 2">
    <name type="scientific">Burkholderia phage BcepNY3</name>
    <dbReference type="NCBI Taxonomy" id="2881397"/>
    <lineage>
        <taxon>Viruses</taxon>
        <taxon>Duplodnaviria</taxon>
        <taxon>Heunggongvirae</taxon>
        <taxon>Uroviricota</taxon>
        <taxon>Caudoviricetes</taxon>
        <taxon>Naesvirus</taxon>
        <taxon>Naesvirus bcepNY3</taxon>
    </lineage>
</organism>
<evidence type="ECO:0000313" key="1">
    <source>
        <dbReference type="EMBL" id="ABR10583.1"/>
    </source>
</evidence>
<keyword evidence="2" id="KW-1185">Reference proteome</keyword>
<dbReference type="RefSeq" id="YP_001294886.1">
    <property type="nucleotide sequence ID" value="NC_009604.1"/>
</dbReference>
<accession>A6N3F6</accession>
<dbReference type="EMBL" id="EF602154">
    <property type="protein sequence ID" value="ABR10583.1"/>
    <property type="molecule type" value="Genomic_DNA"/>
</dbReference>
<dbReference type="GeneID" id="5291032"/>